<keyword evidence="6" id="KW-0408">Iron</keyword>
<keyword evidence="4" id="KW-0479">Metal-binding</keyword>
<dbReference type="PRINTS" id="PR00463">
    <property type="entry name" value="EP450I"/>
</dbReference>
<keyword evidence="5" id="KW-0560">Oxidoreductase</keyword>
<dbReference type="InterPro" id="IPR002401">
    <property type="entry name" value="Cyt_P450_E_grp-I"/>
</dbReference>
<comment type="similarity">
    <text evidence="2">Belongs to the carotenoid oxygenase family.</text>
</comment>
<gene>
    <name evidence="7" type="ORF">OKIOD_LOCUS8459</name>
</gene>
<comment type="cofactor">
    <cofactor evidence="1">
        <name>Fe(2+)</name>
        <dbReference type="ChEBI" id="CHEBI:29033"/>
    </cofactor>
</comment>
<evidence type="ECO:0000256" key="3">
    <source>
        <dbReference type="ARBA" id="ARBA00010617"/>
    </source>
</evidence>
<dbReference type="Pfam" id="PF00067">
    <property type="entry name" value="p450"/>
    <property type="match status" value="1"/>
</dbReference>
<name>A0ABN7SM97_OIKDI</name>
<dbReference type="EMBL" id="OU015569">
    <property type="protein sequence ID" value="CAG5100224.1"/>
    <property type="molecule type" value="Genomic_DNA"/>
</dbReference>
<evidence type="ECO:0000256" key="5">
    <source>
        <dbReference type="ARBA" id="ARBA00023002"/>
    </source>
</evidence>
<evidence type="ECO:0000256" key="2">
    <source>
        <dbReference type="ARBA" id="ARBA00006787"/>
    </source>
</evidence>
<dbReference type="Proteomes" id="UP001158576">
    <property type="component" value="Chromosome XSR"/>
</dbReference>
<dbReference type="PANTHER" id="PTHR10543:SF24">
    <property type="entry name" value="CAROTENOID ISOMEROOXYGENASE"/>
    <property type="match status" value="1"/>
</dbReference>
<sequence>MILIEAENEPRLGFDVVAGTALIIYAAASDTLASVLLENMRLNPAAPENIPHQASEDMVVDGVLIEKGSTLYASMAAVFANPANFPQPDKFIPDRFLKNGEYVHDMRVCSFSVGLRNCIGKQIAIEEQFIFATNIVREYRLVRVCIKRNMLGILCCFFLGNGRADDQVSYTEDAGGLFRTMEEHPERVKLENIVGEVPTWLEGSMFRNGPGQYEYGDDRFKHIFDPSAIVQKIAFENGEVFYQSKFIESTHRLANEEKGEIVFTEMGTWAEPENYEDLSGAELQRARCSHLDESFPSDNTVVSLYPIHGWMVGFTESRMVTLIDPFTLETKHILDLADVKPEGYFIVTVLAHGSLDANGDFWTMSVGIYNEPYAFLPKTAYGTLKIRNAMRDAKNPFSYQATPEEFLASIEFGDFLFNEDERDNTVRYFHMFVQTTDFLVLPVTSMELDPIKMLDSCKEGKPPMDMMFYNEEKAGYFKIFDKKNLKWFPKTFASDAFMQIHMIQAYQDGDKIILDTCETPKGDLMMAYYLDTVNSTGRALQEVHESMLPIGIPVRYEFSTDDLLSKTEEYVEPNVLFEADMVDWPMYTAAGTDFPMINFDFAGVKYDHFWSLGMGNIMADRLYHSQISSKKDLSGERLATRLLNRSLSPALAPSPKLTAFYYPWCPLLKDTLIFVPLCLFLNLWK</sequence>
<evidence type="ECO:0000313" key="8">
    <source>
        <dbReference type="Proteomes" id="UP001158576"/>
    </source>
</evidence>
<dbReference type="PROSITE" id="PS00086">
    <property type="entry name" value="CYTOCHROME_P450"/>
    <property type="match status" value="1"/>
</dbReference>
<dbReference type="Gene3D" id="1.10.630.10">
    <property type="entry name" value="Cytochrome P450"/>
    <property type="match status" value="1"/>
</dbReference>
<accession>A0ABN7SM97</accession>
<dbReference type="SUPFAM" id="SSF48264">
    <property type="entry name" value="Cytochrome P450"/>
    <property type="match status" value="1"/>
</dbReference>
<keyword evidence="8" id="KW-1185">Reference proteome</keyword>
<dbReference type="InterPro" id="IPR001128">
    <property type="entry name" value="Cyt_P450"/>
</dbReference>
<dbReference type="InterPro" id="IPR017972">
    <property type="entry name" value="Cyt_P450_CS"/>
</dbReference>
<organism evidence="7 8">
    <name type="scientific">Oikopleura dioica</name>
    <name type="common">Tunicate</name>
    <dbReference type="NCBI Taxonomy" id="34765"/>
    <lineage>
        <taxon>Eukaryota</taxon>
        <taxon>Metazoa</taxon>
        <taxon>Chordata</taxon>
        <taxon>Tunicata</taxon>
        <taxon>Appendicularia</taxon>
        <taxon>Copelata</taxon>
        <taxon>Oikopleuridae</taxon>
        <taxon>Oikopleura</taxon>
    </lineage>
</organism>
<comment type="similarity">
    <text evidence="3">Belongs to the cytochrome P450 family.</text>
</comment>
<dbReference type="InterPro" id="IPR004294">
    <property type="entry name" value="Carotenoid_Oase"/>
</dbReference>
<protein>
    <submittedName>
        <fullName evidence="7">Oidioi.mRNA.OKI2018_I69.XSR.g16901.t1.cds</fullName>
    </submittedName>
</protein>
<proteinExistence type="inferred from homology"/>
<evidence type="ECO:0000256" key="4">
    <source>
        <dbReference type="ARBA" id="ARBA00022723"/>
    </source>
</evidence>
<evidence type="ECO:0000256" key="1">
    <source>
        <dbReference type="ARBA" id="ARBA00001954"/>
    </source>
</evidence>
<dbReference type="Pfam" id="PF03055">
    <property type="entry name" value="RPE65"/>
    <property type="match status" value="1"/>
</dbReference>
<dbReference type="InterPro" id="IPR036396">
    <property type="entry name" value="Cyt_P450_sf"/>
</dbReference>
<evidence type="ECO:0000313" key="7">
    <source>
        <dbReference type="EMBL" id="CAG5100224.1"/>
    </source>
</evidence>
<evidence type="ECO:0000256" key="6">
    <source>
        <dbReference type="ARBA" id="ARBA00023004"/>
    </source>
</evidence>
<dbReference type="PANTHER" id="PTHR10543">
    <property type="entry name" value="BETA-CAROTENE DIOXYGENASE"/>
    <property type="match status" value="1"/>
</dbReference>
<reference evidence="7 8" key="1">
    <citation type="submission" date="2021-04" db="EMBL/GenBank/DDBJ databases">
        <authorList>
            <person name="Bliznina A."/>
        </authorList>
    </citation>
    <scope>NUCLEOTIDE SEQUENCE [LARGE SCALE GENOMIC DNA]</scope>
</reference>